<evidence type="ECO:0000313" key="2">
    <source>
        <dbReference type="EMBL" id="CAL1676591.1"/>
    </source>
</evidence>
<protein>
    <submittedName>
        <fullName evidence="2">Uncharacterized protein</fullName>
    </submittedName>
</protein>
<sequence>MSVAADKQFPDADARVKSAEEPLRGITPPAFTRSGSEACLALARTHSGLWPDVEEDRRRIYVPRRRRILPFKSPSGRSIGSSIKFTLRKTPSRQR</sequence>
<evidence type="ECO:0000256" key="1">
    <source>
        <dbReference type="SAM" id="MobiDB-lite"/>
    </source>
</evidence>
<feature type="compositionally biased region" description="Basic residues" evidence="1">
    <location>
        <begin position="86"/>
        <end position="95"/>
    </location>
</feature>
<reference evidence="2" key="1">
    <citation type="submission" date="2024-04" db="EMBL/GenBank/DDBJ databases">
        <authorList>
            <consortium name="Molecular Ecology Group"/>
        </authorList>
    </citation>
    <scope>NUCLEOTIDE SEQUENCE</scope>
</reference>
<proteinExistence type="predicted"/>
<accession>A0AAV2NBM3</accession>
<dbReference type="EMBL" id="OZ034835">
    <property type="protein sequence ID" value="CAL1676591.1"/>
    <property type="molecule type" value="Genomic_DNA"/>
</dbReference>
<name>A0AAV2NBM3_9HYME</name>
<organism evidence="2 3">
    <name type="scientific">Lasius platythorax</name>
    <dbReference type="NCBI Taxonomy" id="488582"/>
    <lineage>
        <taxon>Eukaryota</taxon>
        <taxon>Metazoa</taxon>
        <taxon>Ecdysozoa</taxon>
        <taxon>Arthropoda</taxon>
        <taxon>Hexapoda</taxon>
        <taxon>Insecta</taxon>
        <taxon>Pterygota</taxon>
        <taxon>Neoptera</taxon>
        <taxon>Endopterygota</taxon>
        <taxon>Hymenoptera</taxon>
        <taxon>Apocrita</taxon>
        <taxon>Aculeata</taxon>
        <taxon>Formicoidea</taxon>
        <taxon>Formicidae</taxon>
        <taxon>Formicinae</taxon>
        <taxon>Lasius</taxon>
        <taxon>Lasius</taxon>
    </lineage>
</organism>
<evidence type="ECO:0000313" key="3">
    <source>
        <dbReference type="Proteomes" id="UP001497644"/>
    </source>
</evidence>
<keyword evidence="3" id="KW-1185">Reference proteome</keyword>
<feature type="region of interest" description="Disordered" evidence="1">
    <location>
        <begin position="72"/>
        <end position="95"/>
    </location>
</feature>
<feature type="region of interest" description="Disordered" evidence="1">
    <location>
        <begin position="1"/>
        <end position="31"/>
    </location>
</feature>
<feature type="compositionally biased region" description="Polar residues" evidence="1">
    <location>
        <begin position="75"/>
        <end position="84"/>
    </location>
</feature>
<gene>
    <name evidence="2" type="ORF">LPLAT_LOCUS2748</name>
</gene>
<dbReference type="Proteomes" id="UP001497644">
    <property type="component" value="Chromosome 12"/>
</dbReference>
<dbReference type="AlphaFoldDB" id="A0AAV2NBM3"/>
<feature type="compositionally biased region" description="Basic and acidic residues" evidence="1">
    <location>
        <begin position="8"/>
        <end position="23"/>
    </location>
</feature>